<dbReference type="Pfam" id="PF04420">
    <property type="entry name" value="CHD5"/>
    <property type="match status" value="1"/>
</dbReference>
<dbReference type="GO" id="GO:0043529">
    <property type="term" value="C:GET complex"/>
    <property type="evidence" value="ECO:0007669"/>
    <property type="project" value="TreeGrafter"/>
</dbReference>
<keyword evidence="4 11" id="KW-0812">Transmembrane</keyword>
<keyword evidence="7 11" id="KW-0472">Membrane</keyword>
<name>A0A6L2Q312_COPFO</name>
<comment type="subcellular location">
    <subcellularLocation>
        <location evidence="1">Endoplasmic reticulum membrane</location>
        <topology evidence="1">Multi-pass membrane protein</topology>
    </subcellularLocation>
</comment>
<keyword evidence="13" id="KW-1185">Reference proteome</keyword>
<organism evidence="12 13">
    <name type="scientific">Coptotermes formosanus</name>
    <name type="common">Formosan subterranean termite</name>
    <dbReference type="NCBI Taxonomy" id="36987"/>
    <lineage>
        <taxon>Eukaryota</taxon>
        <taxon>Metazoa</taxon>
        <taxon>Ecdysozoa</taxon>
        <taxon>Arthropoda</taxon>
        <taxon>Hexapoda</taxon>
        <taxon>Insecta</taxon>
        <taxon>Pterygota</taxon>
        <taxon>Neoptera</taxon>
        <taxon>Polyneoptera</taxon>
        <taxon>Dictyoptera</taxon>
        <taxon>Blattodea</taxon>
        <taxon>Blattoidea</taxon>
        <taxon>Termitoidae</taxon>
        <taxon>Rhinotermitidae</taxon>
        <taxon>Coptotermes</taxon>
    </lineage>
</organism>
<dbReference type="GO" id="GO:0071816">
    <property type="term" value="P:tail-anchored membrane protein insertion into ER membrane"/>
    <property type="evidence" value="ECO:0007669"/>
    <property type="project" value="InterPro"/>
</dbReference>
<keyword evidence="5" id="KW-0256">Endoplasmic reticulum</keyword>
<dbReference type="PANTHER" id="PTHR42650:SF1">
    <property type="entry name" value="GUIDED ENTRY OF TAIL-ANCHORED PROTEINS FACTOR 1"/>
    <property type="match status" value="1"/>
</dbReference>
<reference evidence="13" key="1">
    <citation type="submission" date="2020-01" db="EMBL/GenBank/DDBJ databases">
        <title>Draft genome sequence of the Termite Coptotermes fromosanus.</title>
        <authorList>
            <person name="Itakura S."/>
            <person name="Yosikawa Y."/>
            <person name="Umezawa K."/>
        </authorList>
    </citation>
    <scope>NUCLEOTIDE SEQUENCE [LARGE SCALE GENOMIC DNA]</scope>
</reference>
<keyword evidence="6 11" id="KW-1133">Transmembrane helix</keyword>
<evidence type="ECO:0000313" key="12">
    <source>
        <dbReference type="EMBL" id="GFG39271.1"/>
    </source>
</evidence>
<evidence type="ECO:0000256" key="3">
    <source>
        <dbReference type="ARBA" id="ARBA00017951"/>
    </source>
</evidence>
<comment type="similarity">
    <text evidence="2">Belongs to the WRB/GET1 family.</text>
</comment>
<dbReference type="FunCoup" id="A0A6L2Q312">
    <property type="interactions" value="445"/>
</dbReference>
<evidence type="ECO:0000256" key="9">
    <source>
        <dbReference type="ARBA" id="ARBA00033006"/>
    </source>
</evidence>
<dbReference type="InterPro" id="IPR028945">
    <property type="entry name" value="Get1"/>
</dbReference>
<dbReference type="InterPro" id="IPR029012">
    <property type="entry name" value="Helix_hairpin_bin_sf"/>
</dbReference>
<evidence type="ECO:0000256" key="6">
    <source>
        <dbReference type="ARBA" id="ARBA00022989"/>
    </source>
</evidence>
<evidence type="ECO:0000256" key="7">
    <source>
        <dbReference type="ARBA" id="ARBA00023136"/>
    </source>
</evidence>
<gene>
    <name evidence="12" type="ORF">Cfor_10428</name>
</gene>
<dbReference type="GO" id="GO:0005789">
    <property type="term" value="C:endoplasmic reticulum membrane"/>
    <property type="evidence" value="ECO:0007669"/>
    <property type="project" value="UniProtKB-SubCell"/>
</dbReference>
<keyword evidence="10" id="KW-0175">Coiled coil</keyword>
<dbReference type="InParanoid" id="A0A6L2Q312"/>
<dbReference type="Proteomes" id="UP000502823">
    <property type="component" value="Unassembled WGS sequence"/>
</dbReference>
<evidence type="ECO:0000256" key="4">
    <source>
        <dbReference type="ARBA" id="ARBA00022692"/>
    </source>
</evidence>
<dbReference type="PANTHER" id="PTHR42650">
    <property type="entry name" value="TAIL-ANCHORED PROTEIN INSERTION RECEPTOR WRB"/>
    <property type="match status" value="1"/>
</dbReference>
<dbReference type="EMBL" id="BLKM01000891">
    <property type="protein sequence ID" value="GFG39271.1"/>
    <property type="molecule type" value="Genomic_DNA"/>
</dbReference>
<evidence type="ECO:0000256" key="2">
    <source>
        <dbReference type="ARBA" id="ARBA00010799"/>
    </source>
</evidence>
<dbReference type="AlphaFoldDB" id="A0A6L2Q312"/>
<evidence type="ECO:0000256" key="10">
    <source>
        <dbReference type="SAM" id="Coils"/>
    </source>
</evidence>
<dbReference type="GO" id="GO:0043495">
    <property type="term" value="F:protein-membrane adaptor activity"/>
    <property type="evidence" value="ECO:0007669"/>
    <property type="project" value="TreeGrafter"/>
</dbReference>
<protein>
    <recommendedName>
        <fullName evidence="3">Guided entry of tail-anchored proteins factor 1</fullName>
    </recommendedName>
    <alternativeName>
        <fullName evidence="8">Tail-anchored protein insertion receptor WRB</fullName>
    </alternativeName>
    <alternativeName>
        <fullName evidence="9">Tryptophan-rich basic protein</fullName>
    </alternativeName>
</protein>
<feature type="coiled-coil region" evidence="10">
    <location>
        <begin position="25"/>
        <end position="52"/>
    </location>
</feature>
<evidence type="ECO:0000313" key="13">
    <source>
        <dbReference type="Proteomes" id="UP000502823"/>
    </source>
</evidence>
<evidence type="ECO:0000256" key="8">
    <source>
        <dbReference type="ARBA" id="ARBA00032437"/>
    </source>
</evidence>
<dbReference type="Gene3D" id="1.10.287.660">
    <property type="entry name" value="Helix hairpin bin"/>
    <property type="match status" value="1"/>
</dbReference>
<sequence>MESKQETVLQNEILEIRREMTHISMIDEFAKHARLQRRLNKIQEELKCRANARLSYNVKVNVVITYLAQILMGLIMLFLIWNYKYTPVIVVPAKWLSPMGSIISWPTKAAGAISITAWFIITGTVARLTAASFRSSKQV</sequence>
<evidence type="ECO:0000256" key="5">
    <source>
        <dbReference type="ARBA" id="ARBA00022824"/>
    </source>
</evidence>
<accession>A0A6L2Q312</accession>
<feature type="transmembrane region" description="Helical" evidence="11">
    <location>
        <begin position="103"/>
        <end position="128"/>
    </location>
</feature>
<evidence type="ECO:0000256" key="1">
    <source>
        <dbReference type="ARBA" id="ARBA00004477"/>
    </source>
</evidence>
<feature type="transmembrane region" description="Helical" evidence="11">
    <location>
        <begin position="63"/>
        <end position="83"/>
    </location>
</feature>
<evidence type="ECO:0000256" key="11">
    <source>
        <dbReference type="SAM" id="Phobius"/>
    </source>
</evidence>
<comment type="caution">
    <text evidence="12">The sequence shown here is derived from an EMBL/GenBank/DDBJ whole genome shotgun (WGS) entry which is preliminary data.</text>
</comment>
<dbReference type="OrthoDB" id="69461at2759"/>
<proteinExistence type="inferred from homology"/>